<reference evidence="15 16" key="1">
    <citation type="submission" date="2016-10" db="EMBL/GenBank/DDBJ databases">
        <authorList>
            <person name="de Groot N.N."/>
        </authorList>
    </citation>
    <scope>NUCLEOTIDE SEQUENCE [LARGE SCALE GENOMIC DNA]</scope>
    <source>
        <strain evidence="15 16">DSM 23310</strain>
    </source>
</reference>
<comment type="cofactor">
    <cofactor evidence="13">
        <name>Mg(2+)</name>
        <dbReference type="ChEBI" id="CHEBI:18420"/>
    </cofactor>
    <text evidence="13">Binds 2 Mg(2+) ion per subunit.</text>
</comment>
<dbReference type="NCBIfam" id="TIGR00228">
    <property type="entry name" value="ruvC"/>
    <property type="match status" value="1"/>
</dbReference>
<evidence type="ECO:0000256" key="3">
    <source>
        <dbReference type="ARBA" id="ARBA00022722"/>
    </source>
</evidence>
<dbReference type="Gene3D" id="3.30.420.10">
    <property type="entry name" value="Ribonuclease H-like superfamily/Ribonuclease H"/>
    <property type="match status" value="1"/>
</dbReference>
<dbReference type="GO" id="GO:0000287">
    <property type="term" value="F:magnesium ion binding"/>
    <property type="evidence" value="ECO:0007669"/>
    <property type="project" value="UniProtKB-UniRule"/>
</dbReference>
<dbReference type="GO" id="GO:0006281">
    <property type="term" value="P:DNA repair"/>
    <property type="evidence" value="ECO:0007669"/>
    <property type="project" value="UniProtKB-UniRule"/>
</dbReference>
<keyword evidence="9 13" id="KW-0238">DNA-binding</keyword>
<keyword evidence="8 13" id="KW-0460">Magnesium</keyword>
<keyword evidence="11 13" id="KW-0234">DNA repair</keyword>
<evidence type="ECO:0000256" key="2">
    <source>
        <dbReference type="ARBA" id="ARBA00022490"/>
    </source>
</evidence>
<gene>
    <name evidence="13" type="primary">ruvC</name>
    <name evidence="15" type="ORF">SAMN05660923_02759</name>
</gene>
<feature type="binding site" evidence="13">
    <location>
        <position position="7"/>
    </location>
    <ligand>
        <name>Mg(2+)</name>
        <dbReference type="ChEBI" id="CHEBI:18420"/>
        <label>1</label>
    </ligand>
</feature>
<dbReference type="PANTHER" id="PTHR30194">
    <property type="entry name" value="CROSSOVER JUNCTION ENDODEOXYRIBONUCLEASE RUVC"/>
    <property type="match status" value="1"/>
</dbReference>
<comment type="function">
    <text evidence="13">The RuvA-RuvB-RuvC complex processes Holliday junction (HJ) DNA during genetic recombination and DNA repair. Endonuclease that resolves HJ intermediates. Cleaves cruciform DNA by making single-stranded nicks across the HJ at symmetrical positions within the homologous arms, yielding a 5'-phosphate and a 3'-hydroxyl group; requires a central core of homology in the junction. The consensus cleavage sequence is 5'-(A/T)TT(C/G)-3'. Cleavage occurs on the 3'-side of the TT dinucleotide at the point of strand exchange. HJ branch migration catalyzed by RuvA-RuvB allows RuvC to scan DNA until it finds its consensus sequence, where it cleaves and resolves the cruciform DNA.</text>
</comment>
<name>A0A1H3DV18_9FIRM</name>
<dbReference type="InterPro" id="IPR012337">
    <property type="entry name" value="RNaseH-like_sf"/>
</dbReference>
<dbReference type="EC" id="3.1.21.10" evidence="13 14"/>
<feature type="active site" evidence="13">
    <location>
        <position position="7"/>
    </location>
</feature>
<keyword evidence="16" id="KW-1185">Reference proteome</keyword>
<protein>
    <recommendedName>
        <fullName evidence="13 14">Crossover junction endodeoxyribonuclease RuvC</fullName>
        <ecNumber evidence="13 14">3.1.21.10</ecNumber>
    </recommendedName>
    <alternativeName>
        <fullName evidence="13">Holliday junction nuclease RuvC</fullName>
    </alternativeName>
    <alternativeName>
        <fullName evidence="13">Holliday junction resolvase RuvC</fullName>
    </alternativeName>
</protein>
<keyword evidence="6 13" id="KW-0227">DNA damage</keyword>
<feature type="binding site" evidence="13">
    <location>
        <position position="140"/>
    </location>
    <ligand>
        <name>Mg(2+)</name>
        <dbReference type="ChEBI" id="CHEBI:18420"/>
        <label>1</label>
    </ligand>
</feature>
<evidence type="ECO:0000256" key="12">
    <source>
        <dbReference type="ARBA" id="ARBA00029354"/>
    </source>
</evidence>
<evidence type="ECO:0000313" key="16">
    <source>
        <dbReference type="Proteomes" id="UP000198828"/>
    </source>
</evidence>
<dbReference type="CDD" id="cd16962">
    <property type="entry name" value="RuvC"/>
    <property type="match status" value="1"/>
</dbReference>
<dbReference type="GO" id="GO:0005737">
    <property type="term" value="C:cytoplasm"/>
    <property type="evidence" value="ECO:0007669"/>
    <property type="project" value="UniProtKB-SubCell"/>
</dbReference>
<evidence type="ECO:0000256" key="1">
    <source>
        <dbReference type="ARBA" id="ARBA00009518"/>
    </source>
</evidence>
<comment type="subcellular location">
    <subcellularLocation>
        <location evidence="13">Cytoplasm</location>
    </subcellularLocation>
</comment>
<dbReference type="InterPro" id="IPR002176">
    <property type="entry name" value="X-over_junc_endoDNase_RuvC"/>
</dbReference>
<evidence type="ECO:0000256" key="11">
    <source>
        <dbReference type="ARBA" id="ARBA00023204"/>
    </source>
</evidence>
<dbReference type="GO" id="GO:0003677">
    <property type="term" value="F:DNA binding"/>
    <property type="evidence" value="ECO:0007669"/>
    <property type="project" value="UniProtKB-KW"/>
</dbReference>
<keyword evidence="5 13" id="KW-0255">Endonuclease</keyword>
<feature type="binding site" evidence="13">
    <location>
        <position position="67"/>
    </location>
    <ligand>
        <name>Mg(2+)</name>
        <dbReference type="ChEBI" id="CHEBI:18420"/>
        <label>2</label>
    </ligand>
</feature>
<proteinExistence type="inferred from homology"/>
<organism evidence="15 16">
    <name type="scientific">Tepidimicrobium xylanilyticum</name>
    <dbReference type="NCBI Taxonomy" id="1123352"/>
    <lineage>
        <taxon>Bacteria</taxon>
        <taxon>Bacillati</taxon>
        <taxon>Bacillota</taxon>
        <taxon>Tissierellia</taxon>
        <taxon>Tissierellales</taxon>
        <taxon>Tepidimicrobiaceae</taxon>
        <taxon>Tepidimicrobium</taxon>
    </lineage>
</organism>
<dbReference type="InterPro" id="IPR020563">
    <property type="entry name" value="X-over_junc_endoDNase_Mg_BS"/>
</dbReference>
<dbReference type="PANTHER" id="PTHR30194:SF3">
    <property type="entry name" value="CROSSOVER JUNCTION ENDODEOXYRIBONUCLEASE RUVC"/>
    <property type="match status" value="1"/>
</dbReference>
<dbReference type="AlphaFoldDB" id="A0A1H3DV18"/>
<keyword evidence="2 13" id="KW-0963">Cytoplasm</keyword>
<dbReference type="GO" id="GO:0006310">
    <property type="term" value="P:DNA recombination"/>
    <property type="evidence" value="ECO:0007669"/>
    <property type="project" value="UniProtKB-UniRule"/>
</dbReference>
<dbReference type="OrthoDB" id="9805499at2"/>
<dbReference type="NCBIfam" id="NF000711">
    <property type="entry name" value="PRK00039.2-1"/>
    <property type="match status" value="1"/>
</dbReference>
<evidence type="ECO:0000256" key="5">
    <source>
        <dbReference type="ARBA" id="ARBA00022759"/>
    </source>
</evidence>
<dbReference type="EMBL" id="FNNG01000016">
    <property type="protein sequence ID" value="SDX69524.1"/>
    <property type="molecule type" value="Genomic_DNA"/>
</dbReference>
<evidence type="ECO:0000256" key="6">
    <source>
        <dbReference type="ARBA" id="ARBA00022763"/>
    </source>
</evidence>
<comment type="subunit">
    <text evidence="13">Homodimer which binds Holliday junction (HJ) DNA. The HJ becomes 2-fold symmetrical on binding to RuvC with unstacked arms; it has a different conformation from HJ DNA in complex with RuvA. In the full resolvosome a probable DNA-RuvA(4)-RuvB(12)-RuvC(2) complex forms which resolves the HJ.</text>
</comment>
<dbReference type="InterPro" id="IPR036397">
    <property type="entry name" value="RNaseH_sf"/>
</dbReference>
<evidence type="ECO:0000313" key="15">
    <source>
        <dbReference type="EMBL" id="SDX69524.1"/>
    </source>
</evidence>
<dbReference type="GO" id="GO:0008821">
    <property type="term" value="F:crossover junction DNA endonuclease activity"/>
    <property type="evidence" value="ECO:0007669"/>
    <property type="project" value="UniProtKB-UniRule"/>
</dbReference>
<evidence type="ECO:0000256" key="13">
    <source>
        <dbReference type="HAMAP-Rule" id="MF_00034"/>
    </source>
</evidence>
<keyword evidence="10 13" id="KW-0233">DNA recombination</keyword>
<feature type="active site" evidence="13">
    <location>
        <position position="140"/>
    </location>
</feature>
<keyword evidence="7 13" id="KW-0378">Hydrolase</keyword>
<dbReference type="Proteomes" id="UP000198828">
    <property type="component" value="Unassembled WGS sequence"/>
</dbReference>
<evidence type="ECO:0000256" key="4">
    <source>
        <dbReference type="ARBA" id="ARBA00022723"/>
    </source>
</evidence>
<comment type="similarity">
    <text evidence="1 13">Belongs to the RuvC family.</text>
</comment>
<dbReference type="PRINTS" id="PR00696">
    <property type="entry name" value="RSOLVASERUVC"/>
</dbReference>
<dbReference type="HAMAP" id="MF_00034">
    <property type="entry name" value="RuvC"/>
    <property type="match status" value="1"/>
</dbReference>
<evidence type="ECO:0000256" key="7">
    <source>
        <dbReference type="ARBA" id="ARBA00022801"/>
    </source>
</evidence>
<dbReference type="SUPFAM" id="SSF53098">
    <property type="entry name" value="Ribonuclease H-like"/>
    <property type="match status" value="1"/>
</dbReference>
<keyword evidence="3 13" id="KW-0540">Nuclease</keyword>
<sequence>MIILGIDPGLAIVGYGVIEYKGNRYRLLDYGVIRTDSNIFFPQRLKLIYDELSSIIDRFNPADLAVEELFFNKNVKTAIQVGQARGVEILAAINKGLEVYEYTPLQIKQSVVGYGRAEKRQVQEMVKILLNLKEIPKPDDAADALAVAICHSSCLNYKDMFKMK</sequence>
<keyword evidence="4 13" id="KW-0479">Metal-binding</keyword>
<dbReference type="PROSITE" id="PS01321">
    <property type="entry name" value="RUVC"/>
    <property type="match status" value="1"/>
</dbReference>
<accession>A0A1H3DV18</accession>
<evidence type="ECO:0000256" key="14">
    <source>
        <dbReference type="NCBIfam" id="TIGR00228"/>
    </source>
</evidence>
<dbReference type="GO" id="GO:0048476">
    <property type="term" value="C:Holliday junction resolvase complex"/>
    <property type="evidence" value="ECO:0007669"/>
    <property type="project" value="UniProtKB-UniRule"/>
</dbReference>
<dbReference type="Pfam" id="PF02075">
    <property type="entry name" value="RuvC"/>
    <property type="match status" value="1"/>
</dbReference>
<dbReference type="RefSeq" id="WP_093754644.1">
    <property type="nucleotide sequence ID" value="NZ_BSYN01000010.1"/>
</dbReference>
<evidence type="ECO:0000256" key="10">
    <source>
        <dbReference type="ARBA" id="ARBA00023172"/>
    </source>
</evidence>
<evidence type="ECO:0000256" key="9">
    <source>
        <dbReference type="ARBA" id="ARBA00023125"/>
    </source>
</evidence>
<evidence type="ECO:0000256" key="8">
    <source>
        <dbReference type="ARBA" id="ARBA00022842"/>
    </source>
</evidence>
<dbReference type="FunFam" id="3.30.420.10:FF:000002">
    <property type="entry name" value="Crossover junction endodeoxyribonuclease RuvC"/>
    <property type="match status" value="1"/>
</dbReference>
<feature type="active site" evidence="13">
    <location>
        <position position="67"/>
    </location>
</feature>
<comment type="catalytic activity">
    <reaction evidence="12 13">
        <text>Endonucleolytic cleavage at a junction such as a reciprocal single-stranded crossover between two homologous DNA duplexes (Holliday junction).</text>
        <dbReference type="EC" id="3.1.21.10"/>
    </reaction>
</comment>